<evidence type="ECO:0000256" key="1">
    <source>
        <dbReference type="SAM" id="MobiDB-lite"/>
    </source>
</evidence>
<feature type="compositionally biased region" description="Polar residues" evidence="1">
    <location>
        <begin position="1"/>
        <end position="16"/>
    </location>
</feature>
<reference evidence="2" key="1">
    <citation type="submission" date="2009-10" db="EMBL/GenBank/DDBJ databases">
        <title>Diversity of trophic interactions inside an arsenic-rich microbial ecosystem.</title>
        <authorList>
            <person name="Bertin P.N."/>
            <person name="Heinrich-Salmeron A."/>
            <person name="Pelletier E."/>
            <person name="Goulhen-Chollet F."/>
            <person name="Arsene-Ploetze F."/>
            <person name="Gallien S."/>
            <person name="Calteau A."/>
            <person name="Vallenet D."/>
            <person name="Casiot C."/>
            <person name="Chane-Woon-Ming B."/>
            <person name="Giloteaux L."/>
            <person name="Barakat M."/>
            <person name="Bonnefoy V."/>
            <person name="Bruneel O."/>
            <person name="Chandler M."/>
            <person name="Cleiss J."/>
            <person name="Duran R."/>
            <person name="Elbaz-Poulichet F."/>
            <person name="Fonknechten N."/>
            <person name="Lauga B."/>
            <person name="Mornico D."/>
            <person name="Ortet P."/>
            <person name="Schaeffer C."/>
            <person name="Siguier P."/>
            <person name="Alexander Thil Smith A."/>
            <person name="Van Dorsselaer A."/>
            <person name="Weissenbach J."/>
            <person name="Medigue C."/>
            <person name="Le Paslier D."/>
        </authorList>
    </citation>
    <scope>NUCLEOTIDE SEQUENCE</scope>
</reference>
<protein>
    <submittedName>
        <fullName evidence="2">Uncharacterized protein</fullName>
    </submittedName>
</protein>
<name>E6Q2A3_9ZZZZ</name>
<feature type="region of interest" description="Disordered" evidence="1">
    <location>
        <begin position="1"/>
        <end position="28"/>
    </location>
</feature>
<organism evidence="2">
    <name type="scientific">mine drainage metagenome</name>
    <dbReference type="NCBI Taxonomy" id="410659"/>
    <lineage>
        <taxon>unclassified sequences</taxon>
        <taxon>metagenomes</taxon>
        <taxon>ecological metagenomes</taxon>
    </lineage>
</organism>
<gene>
    <name evidence="2" type="ORF">CARN4_1747</name>
</gene>
<dbReference type="AlphaFoldDB" id="E6Q2A3"/>
<evidence type="ECO:0000313" key="2">
    <source>
        <dbReference type="EMBL" id="CBI01313.1"/>
    </source>
</evidence>
<sequence>MAQKSVSRVLNGTKTPNHIAAPIPTRPETGNLASKGAVIWGISSKRKHYRGKQDALHFLAKRTSAVLADLSPKKIAFLLCGIRSLLC</sequence>
<comment type="caution">
    <text evidence="2">The sequence shown here is derived from an EMBL/GenBank/DDBJ whole genome shotgun (WGS) entry which is preliminary data.</text>
</comment>
<dbReference type="EMBL" id="CABO01000017">
    <property type="protein sequence ID" value="CBI01313.1"/>
    <property type="molecule type" value="Genomic_DNA"/>
</dbReference>
<proteinExistence type="predicted"/>
<accession>E6Q2A3</accession>